<feature type="transmembrane region" description="Helical" evidence="1">
    <location>
        <begin position="85"/>
        <end position="107"/>
    </location>
</feature>
<reference evidence="2 3" key="1">
    <citation type="journal article" date="2024" name="BMC Genomics">
        <title>De novo assembly and annotation of Popillia japonica's genome with initial clues to its potential as an invasive pest.</title>
        <authorList>
            <person name="Cucini C."/>
            <person name="Boschi S."/>
            <person name="Funari R."/>
            <person name="Cardaioli E."/>
            <person name="Iannotti N."/>
            <person name="Marturano G."/>
            <person name="Paoli F."/>
            <person name="Bruttini M."/>
            <person name="Carapelli A."/>
            <person name="Frati F."/>
            <person name="Nardi F."/>
        </authorList>
    </citation>
    <scope>NUCLEOTIDE SEQUENCE [LARGE SCALE GENOMIC DNA]</scope>
    <source>
        <strain evidence="2">DMR45628</strain>
    </source>
</reference>
<dbReference type="EMBL" id="JASPKY010000905">
    <property type="protein sequence ID" value="KAK9680395.1"/>
    <property type="molecule type" value="Genomic_DNA"/>
</dbReference>
<evidence type="ECO:0000313" key="3">
    <source>
        <dbReference type="Proteomes" id="UP001458880"/>
    </source>
</evidence>
<dbReference type="Proteomes" id="UP001458880">
    <property type="component" value="Unassembled WGS sequence"/>
</dbReference>
<protein>
    <recommendedName>
        <fullName evidence="4">PiggyBac transposable element-derived protein domain-containing protein</fullName>
    </recommendedName>
</protein>
<sequence length="109" mass="12211">MACVTTLITNCASYSITKKARAQGFNRVSVGKFFDLLKEYIDKYKIGGNKLFDVDEIGVTAVAKSLGKILACKGRKQHLQREGNYLLLKYAWGLIVLLCPLCLYSQWKG</sequence>
<evidence type="ECO:0008006" key="4">
    <source>
        <dbReference type="Google" id="ProtNLM"/>
    </source>
</evidence>
<accession>A0AAW1HVI2</accession>
<gene>
    <name evidence="2" type="ORF">QE152_g39127</name>
</gene>
<evidence type="ECO:0000256" key="1">
    <source>
        <dbReference type="SAM" id="Phobius"/>
    </source>
</evidence>
<evidence type="ECO:0000313" key="2">
    <source>
        <dbReference type="EMBL" id="KAK9680395.1"/>
    </source>
</evidence>
<organism evidence="2 3">
    <name type="scientific">Popillia japonica</name>
    <name type="common">Japanese beetle</name>
    <dbReference type="NCBI Taxonomy" id="7064"/>
    <lineage>
        <taxon>Eukaryota</taxon>
        <taxon>Metazoa</taxon>
        <taxon>Ecdysozoa</taxon>
        <taxon>Arthropoda</taxon>
        <taxon>Hexapoda</taxon>
        <taxon>Insecta</taxon>
        <taxon>Pterygota</taxon>
        <taxon>Neoptera</taxon>
        <taxon>Endopterygota</taxon>
        <taxon>Coleoptera</taxon>
        <taxon>Polyphaga</taxon>
        <taxon>Scarabaeiformia</taxon>
        <taxon>Scarabaeidae</taxon>
        <taxon>Rutelinae</taxon>
        <taxon>Popillia</taxon>
    </lineage>
</organism>
<dbReference type="AlphaFoldDB" id="A0AAW1HVI2"/>
<keyword evidence="1" id="KW-0812">Transmembrane</keyword>
<keyword evidence="1" id="KW-0472">Membrane</keyword>
<keyword evidence="3" id="KW-1185">Reference proteome</keyword>
<proteinExistence type="predicted"/>
<keyword evidence="1" id="KW-1133">Transmembrane helix</keyword>
<name>A0AAW1HVI2_POPJA</name>
<comment type="caution">
    <text evidence="2">The sequence shown here is derived from an EMBL/GenBank/DDBJ whole genome shotgun (WGS) entry which is preliminary data.</text>
</comment>